<accession>A0A822XLV6</accession>
<organism evidence="1 2">
    <name type="scientific">Nelumbo nucifera</name>
    <name type="common">Sacred lotus</name>
    <dbReference type="NCBI Taxonomy" id="4432"/>
    <lineage>
        <taxon>Eukaryota</taxon>
        <taxon>Viridiplantae</taxon>
        <taxon>Streptophyta</taxon>
        <taxon>Embryophyta</taxon>
        <taxon>Tracheophyta</taxon>
        <taxon>Spermatophyta</taxon>
        <taxon>Magnoliopsida</taxon>
        <taxon>Proteales</taxon>
        <taxon>Nelumbonaceae</taxon>
        <taxon>Nelumbo</taxon>
    </lineage>
</organism>
<dbReference type="EMBL" id="DUZY01000001">
    <property type="protein sequence ID" value="DAD19926.1"/>
    <property type="molecule type" value="Genomic_DNA"/>
</dbReference>
<dbReference type="Proteomes" id="UP000607653">
    <property type="component" value="Unassembled WGS sequence"/>
</dbReference>
<name>A0A822XLV6_NELNU</name>
<gene>
    <name evidence="1" type="ORF">HUJ06_021389</name>
</gene>
<reference evidence="1 2" key="1">
    <citation type="journal article" date="2020" name="Mol. Biol. Evol.">
        <title>Distinct Expression and Methylation Patterns for Genes with Different Fates following a Single Whole-Genome Duplication in Flowering Plants.</title>
        <authorList>
            <person name="Shi T."/>
            <person name="Rahmani R.S."/>
            <person name="Gugger P.F."/>
            <person name="Wang M."/>
            <person name="Li H."/>
            <person name="Zhang Y."/>
            <person name="Li Z."/>
            <person name="Wang Q."/>
            <person name="Van de Peer Y."/>
            <person name="Marchal K."/>
            <person name="Chen J."/>
        </authorList>
    </citation>
    <scope>NUCLEOTIDE SEQUENCE [LARGE SCALE GENOMIC DNA]</scope>
    <source>
        <tissue evidence="1">Leaf</tissue>
    </source>
</reference>
<comment type="caution">
    <text evidence="1">The sequence shown here is derived from an EMBL/GenBank/DDBJ whole genome shotgun (WGS) entry which is preliminary data.</text>
</comment>
<keyword evidence="2" id="KW-1185">Reference proteome</keyword>
<proteinExistence type="predicted"/>
<evidence type="ECO:0000313" key="1">
    <source>
        <dbReference type="EMBL" id="DAD19926.1"/>
    </source>
</evidence>
<evidence type="ECO:0000313" key="2">
    <source>
        <dbReference type="Proteomes" id="UP000607653"/>
    </source>
</evidence>
<dbReference type="AlphaFoldDB" id="A0A822XLV6"/>
<sequence length="62" mass="6848">MVVGVIRRRGSNMFSARQGFLQAKISVLSNAKLEYIFGAHEVTKSQHDGGCQTKRMKATGSY</sequence>
<protein>
    <submittedName>
        <fullName evidence="1">Uncharacterized protein</fullName>
    </submittedName>
</protein>